<evidence type="ECO:0000256" key="1">
    <source>
        <dbReference type="ARBA" id="ARBA00001561"/>
    </source>
</evidence>
<evidence type="ECO:0000313" key="7">
    <source>
        <dbReference type="Proteomes" id="UP000028824"/>
    </source>
</evidence>
<dbReference type="PANTHER" id="PTHR30404:SF0">
    <property type="entry name" value="N-ACETYLMURAMOYL-L-ALANINE AMIDASE AMIC"/>
    <property type="match status" value="1"/>
</dbReference>
<dbReference type="RefSeq" id="WP_036633813.1">
    <property type="nucleotide sequence ID" value="NZ_JFZB01000001.1"/>
</dbReference>
<keyword evidence="7" id="KW-1185">Reference proteome</keyword>
<evidence type="ECO:0000256" key="2">
    <source>
        <dbReference type="ARBA" id="ARBA00011901"/>
    </source>
</evidence>
<dbReference type="SUPFAM" id="SSF53187">
    <property type="entry name" value="Zn-dependent exopeptidases"/>
    <property type="match status" value="1"/>
</dbReference>
<dbReference type="Pfam" id="PF01520">
    <property type="entry name" value="Amidase_3"/>
    <property type="match status" value="1"/>
</dbReference>
<feature type="chain" id="PRO_5005412442" description="N-acetylmuramoyl-L-alanine amidase" evidence="4">
    <location>
        <begin position="31"/>
        <end position="417"/>
    </location>
</feature>
<evidence type="ECO:0000256" key="4">
    <source>
        <dbReference type="SAM" id="SignalP"/>
    </source>
</evidence>
<gene>
    <name evidence="6" type="ORF">CG50_03225</name>
</gene>
<name>A0A086Y8Y6_9RHOB</name>
<dbReference type="GO" id="GO:0008745">
    <property type="term" value="F:N-acetylmuramoyl-L-alanine amidase activity"/>
    <property type="evidence" value="ECO:0007669"/>
    <property type="project" value="UniProtKB-EC"/>
</dbReference>
<keyword evidence="4" id="KW-0732">Signal</keyword>
<dbReference type="SMART" id="SM00646">
    <property type="entry name" value="Ami_3"/>
    <property type="match status" value="1"/>
</dbReference>
<dbReference type="GO" id="GO:0030288">
    <property type="term" value="C:outer membrane-bounded periplasmic space"/>
    <property type="evidence" value="ECO:0007669"/>
    <property type="project" value="TreeGrafter"/>
</dbReference>
<dbReference type="InterPro" id="IPR002508">
    <property type="entry name" value="MurNAc-LAA_cat"/>
</dbReference>
<dbReference type="eggNOG" id="COG0860">
    <property type="taxonomic scope" value="Bacteria"/>
</dbReference>
<accession>A0A086Y8Y6</accession>
<dbReference type="GO" id="GO:0009253">
    <property type="term" value="P:peptidoglycan catabolic process"/>
    <property type="evidence" value="ECO:0007669"/>
    <property type="project" value="InterPro"/>
</dbReference>
<dbReference type="Proteomes" id="UP000028824">
    <property type="component" value="Unassembled WGS sequence"/>
</dbReference>
<dbReference type="STRING" id="1105367.CG50_03225"/>
<reference evidence="6 7" key="1">
    <citation type="submission" date="2014-03" db="EMBL/GenBank/DDBJ databases">
        <title>Genome of Paenirhodobacter enshiensis DW2-9.</title>
        <authorList>
            <person name="Wang D."/>
            <person name="Wang G."/>
        </authorList>
    </citation>
    <scope>NUCLEOTIDE SEQUENCE [LARGE SCALE GENOMIC DNA]</scope>
    <source>
        <strain evidence="6 7">DW2-9</strain>
    </source>
</reference>
<dbReference type="OrthoDB" id="9806267at2"/>
<comment type="catalytic activity">
    <reaction evidence="1">
        <text>Hydrolyzes the link between N-acetylmuramoyl residues and L-amino acid residues in certain cell-wall glycopeptides.</text>
        <dbReference type="EC" id="3.5.1.28"/>
    </reaction>
</comment>
<dbReference type="PANTHER" id="PTHR30404">
    <property type="entry name" value="N-ACETYLMURAMOYL-L-ALANINE AMIDASE"/>
    <property type="match status" value="1"/>
</dbReference>
<dbReference type="EMBL" id="JFZB01000001">
    <property type="protein sequence ID" value="KFI30736.1"/>
    <property type="molecule type" value="Genomic_DNA"/>
</dbReference>
<evidence type="ECO:0000259" key="5">
    <source>
        <dbReference type="SMART" id="SM00646"/>
    </source>
</evidence>
<dbReference type="Gene3D" id="2.60.40.3500">
    <property type="match status" value="1"/>
</dbReference>
<dbReference type="Pfam" id="PF11741">
    <property type="entry name" value="AMIN"/>
    <property type="match status" value="1"/>
</dbReference>
<comment type="caution">
    <text evidence="6">The sequence shown here is derived from an EMBL/GenBank/DDBJ whole genome shotgun (WGS) entry which is preliminary data.</text>
</comment>
<dbReference type="Gene3D" id="3.40.630.40">
    <property type="entry name" value="Zn-dependent exopeptidases"/>
    <property type="match status" value="1"/>
</dbReference>
<proteinExistence type="predicted"/>
<sequence length="417" mass="44942">MNLLSRTIARLWLALTLALAVLGAAGPAAADSQLSALARIDPGSSAILANSEGTRITLGLSQPVPFRAYMLDDPRRLVVDFREVDFSGLTPEAMLATQGQGTMIRDLRWGRFRPGWSRMVAELSAPAAILTAVEDTGDDPHVEIRLVRSTPAAFAAKAGAPSSALWDLPQPAQTAAPHRRQDGGEPLRVVLDPGHGGIDPGAEIDGLQEKVLTLTFARELKEQMTRAGMSVTMTRTEDVFVPLEDRITIARNAGADLFIALHADILSEGQASGATIYQLDEKSEDEASRKLAERHDRDDLLAGVDLAGHDDGVAGVLMDLARTETQPRSVRLAQVLAGAIRGANLPMHRHPVQKADFSVLKAPDIPSVLVELGFLSSPDDRRRLLDDGWRRQMAGAITQGVLNWAKADAAEARLLRR</sequence>
<dbReference type="AlphaFoldDB" id="A0A086Y8Y6"/>
<dbReference type="CDD" id="cd02696">
    <property type="entry name" value="MurNAc-LAA"/>
    <property type="match status" value="1"/>
</dbReference>
<organism evidence="6 7">
    <name type="scientific">Paenirhodobacter enshiensis</name>
    <dbReference type="NCBI Taxonomy" id="1105367"/>
    <lineage>
        <taxon>Bacteria</taxon>
        <taxon>Pseudomonadati</taxon>
        <taxon>Pseudomonadota</taxon>
        <taxon>Alphaproteobacteria</taxon>
        <taxon>Rhodobacterales</taxon>
        <taxon>Rhodobacter group</taxon>
        <taxon>Paenirhodobacter</taxon>
    </lineage>
</organism>
<feature type="domain" description="MurNAc-LAA" evidence="5">
    <location>
        <begin position="247"/>
        <end position="402"/>
    </location>
</feature>
<evidence type="ECO:0000313" key="6">
    <source>
        <dbReference type="EMBL" id="KFI30736.1"/>
    </source>
</evidence>
<keyword evidence="3" id="KW-0378">Hydrolase</keyword>
<dbReference type="EC" id="3.5.1.28" evidence="2"/>
<evidence type="ECO:0000256" key="3">
    <source>
        <dbReference type="ARBA" id="ARBA00022801"/>
    </source>
</evidence>
<dbReference type="InterPro" id="IPR021731">
    <property type="entry name" value="AMIN_dom"/>
</dbReference>
<feature type="signal peptide" evidence="4">
    <location>
        <begin position="1"/>
        <end position="30"/>
    </location>
</feature>
<dbReference type="InterPro" id="IPR050695">
    <property type="entry name" value="N-acetylmuramoyl_amidase_3"/>
</dbReference>
<protein>
    <recommendedName>
        <fullName evidence="2">N-acetylmuramoyl-L-alanine amidase</fullName>
        <ecNumber evidence="2">3.5.1.28</ecNumber>
    </recommendedName>
</protein>